<dbReference type="Pfam" id="PF13742">
    <property type="entry name" value="tRNA_anti_2"/>
    <property type="match status" value="1"/>
</dbReference>
<dbReference type="RefSeq" id="WP_283756973.1">
    <property type="nucleotide sequence ID" value="NZ_JAQOSQ010000002.1"/>
</dbReference>
<comment type="catalytic activity">
    <reaction evidence="5 6">
        <text>Exonucleolytic cleavage in either 5'- to 3'- or 3'- to 5'-direction to yield nucleoside 5'-phosphates.</text>
        <dbReference type="EC" id="3.1.11.6"/>
    </reaction>
</comment>
<comment type="caution">
    <text evidence="9">The sequence shown here is derived from an EMBL/GenBank/DDBJ whole genome shotgun (WGS) entry which is preliminary data.</text>
</comment>
<organism evidence="9 10">
    <name type="scientific">Roseofilum casamattae BLCC-M143</name>
    <dbReference type="NCBI Taxonomy" id="3022442"/>
    <lineage>
        <taxon>Bacteria</taxon>
        <taxon>Bacillati</taxon>
        <taxon>Cyanobacteriota</taxon>
        <taxon>Cyanophyceae</taxon>
        <taxon>Desertifilales</taxon>
        <taxon>Desertifilaceae</taxon>
        <taxon>Roseofilum</taxon>
        <taxon>Roseofilum casamattae</taxon>
    </lineage>
</organism>
<dbReference type="Proteomes" id="UP001232992">
    <property type="component" value="Unassembled WGS sequence"/>
</dbReference>
<keyword evidence="1 5" id="KW-0963">Cytoplasm</keyword>
<feature type="domain" description="Exonuclease VII large subunit C-terminal" evidence="7">
    <location>
        <begin position="134"/>
        <end position="327"/>
    </location>
</feature>
<proteinExistence type="inferred from homology"/>
<dbReference type="PANTHER" id="PTHR30008">
    <property type="entry name" value="EXODEOXYRIBONUCLEASE 7 LARGE SUBUNIT"/>
    <property type="match status" value="1"/>
</dbReference>
<dbReference type="EC" id="3.1.11.6" evidence="5"/>
<evidence type="ECO:0000313" key="10">
    <source>
        <dbReference type="Proteomes" id="UP001232992"/>
    </source>
</evidence>
<dbReference type="InterPro" id="IPR020579">
    <property type="entry name" value="Exonuc_VII_lsu_C"/>
</dbReference>
<dbReference type="HAMAP" id="MF_00378">
    <property type="entry name" value="Exonuc_7_L"/>
    <property type="match status" value="1"/>
</dbReference>
<evidence type="ECO:0000256" key="4">
    <source>
        <dbReference type="ARBA" id="ARBA00022839"/>
    </source>
</evidence>
<dbReference type="PANTHER" id="PTHR30008:SF0">
    <property type="entry name" value="EXODEOXYRIBONUCLEASE 7 LARGE SUBUNIT"/>
    <property type="match status" value="1"/>
</dbReference>
<keyword evidence="2 5" id="KW-0540">Nuclease</keyword>
<dbReference type="InterPro" id="IPR003753">
    <property type="entry name" value="Exonuc_VII_L"/>
</dbReference>
<name>A0ABT7BT17_9CYAN</name>
<evidence type="ECO:0000259" key="7">
    <source>
        <dbReference type="Pfam" id="PF02601"/>
    </source>
</evidence>
<keyword evidence="10" id="KW-1185">Reference proteome</keyword>
<dbReference type="GO" id="GO:0008855">
    <property type="term" value="F:exodeoxyribonuclease VII activity"/>
    <property type="evidence" value="ECO:0007669"/>
    <property type="project" value="UniProtKB-EC"/>
</dbReference>
<dbReference type="EMBL" id="JAQOSQ010000002">
    <property type="protein sequence ID" value="MDJ1182321.1"/>
    <property type="molecule type" value="Genomic_DNA"/>
</dbReference>
<sequence>MTSPLPNLLVPETAVSVGDLTAYVQERLEGDEHLHHLWITGEVSSASQYSSGLFFTLQDPEVKASISCVAWKSMLSRLVATPTSGEHIIVLGSLRVYPPRGQYQLIVHQALPAGEGLQALRYRQLRDRLSALGYFDLERKRQLPSHPQIVAAITSPQAAAWGDIRRTLKRRYPGLHVLFSPALVQGKQSPASIVKAIRRVERDGRAEVIILARGGGATEDLAGFNDERVVEAIANCSIPIISGIGHQRDESLADLAADLCVHTPTAAADYAVPELETLTSEHEERCLTLKNAMQTYLDRQDDRLQRLRNSLERLQPDRQIERERQTLHWKRRQSIQLILQYLQRETQRCEYLRQKLATLDPNRVLKRGYAVVRTEEGAIARSTTSLQLDRELSIQLSEGTVHVKIVRIVP</sequence>
<keyword evidence="4 5" id="KW-0269">Exonuclease</keyword>
<reference evidence="9 10" key="1">
    <citation type="submission" date="2023-01" db="EMBL/GenBank/DDBJ databases">
        <title>Novel diversity within Roseofilum (Cyanobacteria; Desertifilaceae) from marine benthic mats with descriptions of four novel species.</title>
        <authorList>
            <person name="Wang Y."/>
            <person name="Berthold D.E."/>
            <person name="Hu J."/>
            <person name="Lefler F.W."/>
            <person name="Laughinghouse H.D. IV."/>
        </authorList>
    </citation>
    <scope>NUCLEOTIDE SEQUENCE [LARGE SCALE GENOMIC DNA]</scope>
    <source>
        <strain evidence="9 10">BLCC-M143</strain>
    </source>
</reference>
<evidence type="ECO:0000256" key="6">
    <source>
        <dbReference type="RuleBase" id="RU004355"/>
    </source>
</evidence>
<evidence type="ECO:0000259" key="8">
    <source>
        <dbReference type="Pfam" id="PF13742"/>
    </source>
</evidence>
<protein>
    <recommendedName>
        <fullName evidence="5">Exodeoxyribonuclease 7 large subunit</fullName>
        <ecNumber evidence="5">3.1.11.6</ecNumber>
    </recommendedName>
    <alternativeName>
        <fullName evidence="5">Exodeoxyribonuclease VII large subunit</fullName>
        <shortName evidence="5">Exonuclease VII large subunit</shortName>
    </alternativeName>
</protein>
<dbReference type="InterPro" id="IPR025824">
    <property type="entry name" value="OB-fold_nuc-bd_dom"/>
</dbReference>
<accession>A0ABT7BT17</accession>
<comment type="similarity">
    <text evidence="5 6">Belongs to the XseA family.</text>
</comment>
<gene>
    <name evidence="5 9" type="primary">xseA</name>
    <name evidence="9" type="ORF">PMH09_03865</name>
</gene>
<evidence type="ECO:0000256" key="3">
    <source>
        <dbReference type="ARBA" id="ARBA00022801"/>
    </source>
</evidence>
<evidence type="ECO:0000256" key="2">
    <source>
        <dbReference type="ARBA" id="ARBA00022722"/>
    </source>
</evidence>
<comment type="subcellular location">
    <subcellularLocation>
        <location evidence="5 6">Cytoplasm</location>
    </subcellularLocation>
</comment>
<dbReference type="Pfam" id="PF02601">
    <property type="entry name" value="Exonuc_VII_L"/>
    <property type="match status" value="1"/>
</dbReference>
<keyword evidence="3 5" id="KW-0378">Hydrolase</keyword>
<feature type="domain" description="OB-fold nucleic acid binding" evidence="8">
    <location>
        <begin position="16"/>
        <end position="109"/>
    </location>
</feature>
<evidence type="ECO:0000256" key="5">
    <source>
        <dbReference type="HAMAP-Rule" id="MF_00378"/>
    </source>
</evidence>
<comment type="function">
    <text evidence="5">Bidirectionally degrades single-stranded DNA into large acid-insoluble oligonucleotides, which are then degraded further into small acid-soluble oligonucleotides.</text>
</comment>
<evidence type="ECO:0000256" key="1">
    <source>
        <dbReference type="ARBA" id="ARBA00022490"/>
    </source>
</evidence>
<dbReference type="NCBIfam" id="TIGR00237">
    <property type="entry name" value="xseA"/>
    <property type="match status" value="1"/>
</dbReference>
<evidence type="ECO:0000313" key="9">
    <source>
        <dbReference type="EMBL" id="MDJ1182321.1"/>
    </source>
</evidence>
<comment type="subunit">
    <text evidence="5">Heterooligomer composed of large and small subunits.</text>
</comment>
<dbReference type="CDD" id="cd04489">
    <property type="entry name" value="ExoVII_LU_OBF"/>
    <property type="match status" value="1"/>
</dbReference>